<proteinExistence type="predicted"/>
<sequence length="63" mass="7002">MQKTSYTDKQKAQVALDALKGGKPLTKFQPNTKYTQRKSTNGKQLRPTACPAYSAKTTKKTKP</sequence>
<protein>
    <submittedName>
        <fullName evidence="2">Uncharacterized protein</fullName>
    </submittedName>
</protein>
<accession>A0A2H0UVL0</accession>
<gene>
    <name evidence="2" type="ORF">COU03_03835</name>
</gene>
<dbReference type="AlphaFoldDB" id="A0A2H0UVL0"/>
<comment type="caution">
    <text evidence="2">The sequence shown here is derived from an EMBL/GenBank/DDBJ whole genome shotgun (WGS) entry which is preliminary data.</text>
</comment>
<dbReference type="EMBL" id="PFAV01000072">
    <property type="protein sequence ID" value="PIR90847.1"/>
    <property type="molecule type" value="Genomic_DNA"/>
</dbReference>
<evidence type="ECO:0000313" key="2">
    <source>
        <dbReference type="EMBL" id="PIR90847.1"/>
    </source>
</evidence>
<feature type="compositionally biased region" description="Polar residues" evidence="1">
    <location>
        <begin position="28"/>
        <end position="43"/>
    </location>
</feature>
<evidence type="ECO:0000256" key="1">
    <source>
        <dbReference type="SAM" id="MobiDB-lite"/>
    </source>
</evidence>
<reference evidence="3" key="1">
    <citation type="submission" date="2017-09" db="EMBL/GenBank/DDBJ databases">
        <title>Depth-based differentiation of microbial function through sediment-hosted aquifers and enrichment of novel symbionts in the deep terrestrial subsurface.</title>
        <authorList>
            <person name="Probst A.J."/>
            <person name="Ladd B."/>
            <person name="Jarett J.K."/>
            <person name="Geller-Mcgrath D.E."/>
            <person name="Sieber C.M.K."/>
            <person name="Emerson J.B."/>
            <person name="Anantharaman K."/>
            <person name="Thomas B.C."/>
            <person name="Malmstrom R."/>
            <person name="Stieglmeier M."/>
            <person name="Klingl A."/>
            <person name="Woyke T."/>
            <person name="Ryan C.M."/>
            <person name="Banfield J.F."/>
        </authorList>
    </citation>
    <scope>NUCLEOTIDE SEQUENCE [LARGE SCALE GENOMIC DNA]</scope>
</reference>
<feature type="region of interest" description="Disordered" evidence="1">
    <location>
        <begin position="22"/>
        <end position="63"/>
    </location>
</feature>
<name>A0A2H0UVL0_9BACT</name>
<organism evidence="2 3">
    <name type="scientific">bacterium (Candidatus Gribaldobacteria) CG10_big_fil_rev_8_21_14_0_10_41_12</name>
    <dbReference type="NCBI Taxonomy" id="2014277"/>
    <lineage>
        <taxon>Bacteria</taxon>
        <taxon>Candidatus Gribaldobacteria</taxon>
    </lineage>
</organism>
<dbReference type="Proteomes" id="UP000228906">
    <property type="component" value="Unassembled WGS sequence"/>
</dbReference>
<evidence type="ECO:0000313" key="3">
    <source>
        <dbReference type="Proteomes" id="UP000228906"/>
    </source>
</evidence>